<protein>
    <submittedName>
        <fullName evidence="2">DUF2784 family protein</fullName>
    </submittedName>
</protein>
<feature type="transmembrane region" description="Helical" evidence="1">
    <location>
        <begin position="6"/>
        <end position="29"/>
    </location>
</feature>
<feature type="transmembrane region" description="Helical" evidence="1">
    <location>
        <begin position="96"/>
        <end position="114"/>
    </location>
</feature>
<sequence length="125" mass="13942">MSDLVQSLHALLLMFAAILPPVAWVGATLQWRGVRHFGLRVLHIGVTGFITIETLMGLLWPITAWERYLLAAILPGGMISRWADTLFGLQLSAWEFALAYTGWLFVSIVTWVLVPPQSPKQASRV</sequence>
<keyword evidence="3" id="KW-1185">Reference proteome</keyword>
<accession>A0ABT7DVX3</accession>
<evidence type="ECO:0000313" key="3">
    <source>
        <dbReference type="Proteomes" id="UP001172778"/>
    </source>
</evidence>
<evidence type="ECO:0000256" key="1">
    <source>
        <dbReference type="SAM" id="Phobius"/>
    </source>
</evidence>
<dbReference type="Proteomes" id="UP001172778">
    <property type="component" value="Unassembled WGS sequence"/>
</dbReference>
<organism evidence="2 3">
    <name type="scientific">Parachitinimonas caeni</name>
    <dbReference type="NCBI Taxonomy" id="3031301"/>
    <lineage>
        <taxon>Bacteria</taxon>
        <taxon>Pseudomonadati</taxon>
        <taxon>Pseudomonadota</taxon>
        <taxon>Betaproteobacteria</taxon>
        <taxon>Neisseriales</taxon>
        <taxon>Chitinibacteraceae</taxon>
        <taxon>Parachitinimonas</taxon>
    </lineage>
</organism>
<keyword evidence="1" id="KW-1133">Transmembrane helix</keyword>
<keyword evidence="1" id="KW-0472">Membrane</keyword>
<dbReference type="EMBL" id="JARRAF010000008">
    <property type="protein sequence ID" value="MDK2124207.1"/>
    <property type="molecule type" value="Genomic_DNA"/>
</dbReference>
<name>A0ABT7DVX3_9NEIS</name>
<comment type="caution">
    <text evidence="2">The sequence shown here is derived from an EMBL/GenBank/DDBJ whole genome shotgun (WGS) entry which is preliminary data.</text>
</comment>
<gene>
    <name evidence="2" type="ORF">PZA18_09120</name>
</gene>
<reference evidence="2" key="1">
    <citation type="submission" date="2023-03" db="EMBL/GenBank/DDBJ databases">
        <title>Chitinimonas shenzhenensis gen. nov., sp. nov., a novel member of family Burkholderiaceae isolated from activated sludge collected in Shen Zhen, China.</title>
        <authorList>
            <person name="Wang X."/>
        </authorList>
    </citation>
    <scope>NUCLEOTIDE SEQUENCE</scope>
    <source>
        <strain evidence="2">DQS-5</strain>
    </source>
</reference>
<proteinExistence type="predicted"/>
<keyword evidence="1" id="KW-0812">Transmembrane</keyword>
<evidence type="ECO:0000313" key="2">
    <source>
        <dbReference type="EMBL" id="MDK2124207.1"/>
    </source>
</evidence>
<dbReference type="RefSeq" id="WP_284100516.1">
    <property type="nucleotide sequence ID" value="NZ_JARRAF010000008.1"/>
</dbReference>
<feature type="transmembrane region" description="Helical" evidence="1">
    <location>
        <begin position="41"/>
        <end position="62"/>
    </location>
</feature>